<keyword evidence="1" id="KW-0813">Transport</keyword>
<sequence length="72" mass="8220">MGRPAMESSSEEELEDDFPGHEWITPQSSIRAAYQSQTEKGIRKTCSELLELKDAIENLCGNMQSKYHAFLR</sequence>
<dbReference type="InterPro" id="IPR033961">
    <property type="entry name" value="Exo84"/>
</dbReference>
<keyword evidence="4" id="KW-1185">Reference proteome</keyword>
<protein>
    <submittedName>
        <fullName evidence="3">Uncharacterized protein</fullName>
    </submittedName>
</protein>
<evidence type="ECO:0000256" key="1">
    <source>
        <dbReference type="ARBA" id="ARBA00022448"/>
    </source>
</evidence>
<dbReference type="EnsemblPlants" id="AET2Gv20421600.1">
    <property type="protein sequence ID" value="AET2Gv20421600.1"/>
    <property type="gene ID" value="AET2Gv20421600"/>
</dbReference>
<evidence type="ECO:0000313" key="3">
    <source>
        <dbReference type="EnsemblPlants" id="AET2Gv20421600.1"/>
    </source>
</evidence>
<organism evidence="3 4">
    <name type="scientific">Aegilops tauschii subsp. strangulata</name>
    <name type="common">Goatgrass</name>
    <dbReference type="NCBI Taxonomy" id="200361"/>
    <lineage>
        <taxon>Eukaryota</taxon>
        <taxon>Viridiplantae</taxon>
        <taxon>Streptophyta</taxon>
        <taxon>Embryophyta</taxon>
        <taxon>Tracheophyta</taxon>
        <taxon>Spermatophyta</taxon>
        <taxon>Magnoliopsida</taxon>
        <taxon>Liliopsida</taxon>
        <taxon>Poales</taxon>
        <taxon>Poaceae</taxon>
        <taxon>BOP clade</taxon>
        <taxon>Pooideae</taxon>
        <taxon>Triticodae</taxon>
        <taxon>Triticeae</taxon>
        <taxon>Triticinae</taxon>
        <taxon>Aegilops</taxon>
    </lineage>
</organism>
<reference evidence="4" key="2">
    <citation type="journal article" date="2017" name="Nat. Plants">
        <title>The Aegilops tauschii genome reveals multiple impacts of transposons.</title>
        <authorList>
            <person name="Zhao G."/>
            <person name="Zou C."/>
            <person name="Li K."/>
            <person name="Wang K."/>
            <person name="Li T."/>
            <person name="Gao L."/>
            <person name="Zhang X."/>
            <person name="Wang H."/>
            <person name="Yang Z."/>
            <person name="Liu X."/>
            <person name="Jiang W."/>
            <person name="Mao L."/>
            <person name="Kong X."/>
            <person name="Jiao Y."/>
            <person name="Jia J."/>
        </authorList>
    </citation>
    <scope>NUCLEOTIDE SEQUENCE [LARGE SCALE GENOMIC DNA]</scope>
    <source>
        <strain evidence="4">cv. AL8/78</strain>
    </source>
</reference>
<dbReference type="Proteomes" id="UP000015105">
    <property type="component" value="Chromosome 2D"/>
</dbReference>
<dbReference type="AlphaFoldDB" id="A0A453B925"/>
<reference evidence="3" key="5">
    <citation type="journal article" date="2021" name="G3 (Bethesda)">
        <title>Aegilops tauschii genome assembly Aet v5.0 features greater sequence contiguity and improved annotation.</title>
        <authorList>
            <person name="Wang L."/>
            <person name="Zhu T."/>
            <person name="Rodriguez J.C."/>
            <person name="Deal K.R."/>
            <person name="Dubcovsky J."/>
            <person name="McGuire P.E."/>
            <person name="Lux T."/>
            <person name="Spannagl M."/>
            <person name="Mayer K.F.X."/>
            <person name="Baldrich P."/>
            <person name="Meyers B.C."/>
            <person name="Huo N."/>
            <person name="Gu Y.Q."/>
            <person name="Zhou H."/>
            <person name="Devos K.M."/>
            <person name="Bennetzen J.L."/>
            <person name="Unver T."/>
            <person name="Budak H."/>
            <person name="Gulick P.J."/>
            <person name="Galiba G."/>
            <person name="Kalapos B."/>
            <person name="Nelson D.R."/>
            <person name="Li P."/>
            <person name="You F.M."/>
            <person name="Luo M.C."/>
            <person name="Dvorak J."/>
        </authorList>
    </citation>
    <scope>NUCLEOTIDE SEQUENCE [LARGE SCALE GENOMIC DNA]</scope>
    <source>
        <strain evidence="3">cv. AL8/78</strain>
    </source>
</reference>
<dbReference type="PANTHER" id="PTHR21426:SF2">
    <property type="entry name" value="EXOCYST COMPLEX COMPONENT EXO84C"/>
    <property type="match status" value="1"/>
</dbReference>
<dbReference type="GO" id="GO:0008104">
    <property type="term" value="P:intracellular protein localization"/>
    <property type="evidence" value="ECO:0007669"/>
    <property type="project" value="TreeGrafter"/>
</dbReference>
<dbReference type="Gramene" id="AET2Gv20421600.1">
    <property type="protein sequence ID" value="AET2Gv20421600.1"/>
    <property type="gene ID" value="AET2Gv20421600"/>
</dbReference>
<feature type="region of interest" description="Disordered" evidence="2">
    <location>
        <begin position="1"/>
        <end position="25"/>
    </location>
</feature>
<dbReference type="PANTHER" id="PTHR21426">
    <property type="entry name" value="EXOCYST COMPLEX COMPONENT 8"/>
    <property type="match status" value="1"/>
</dbReference>
<evidence type="ECO:0000313" key="4">
    <source>
        <dbReference type="Proteomes" id="UP000015105"/>
    </source>
</evidence>
<reference evidence="3" key="4">
    <citation type="submission" date="2019-03" db="UniProtKB">
        <authorList>
            <consortium name="EnsemblPlants"/>
        </authorList>
    </citation>
    <scope>IDENTIFICATION</scope>
</reference>
<dbReference type="GO" id="GO:0006887">
    <property type="term" value="P:exocytosis"/>
    <property type="evidence" value="ECO:0007669"/>
    <property type="project" value="InterPro"/>
</dbReference>
<dbReference type="GO" id="GO:0000145">
    <property type="term" value="C:exocyst"/>
    <property type="evidence" value="ECO:0007669"/>
    <property type="project" value="InterPro"/>
</dbReference>
<name>A0A453B925_AEGTS</name>
<reference evidence="3" key="3">
    <citation type="journal article" date="2017" name="Nature">
        <title>Genome sequence of the progenitor of the wheat D genome Aegilops tauschii.</title>
        <authorList>
            <person name="Luo M.C."/>
            <person name="Gu Y.Q."/>
            <person name="Puiu D."/>
            <person name="Wang H."/>
            <person name="Twardziok S.O."/>
            <person name="Deal K.R."/>
            <person name="Huo N."/>
            <person name="Zhu T."/>
            <person name="Wang L."/>
            <person name="Wang Y."/>
            <person name="McGuire P.E."/>
            <person name="Liu S."/>
            <person name="Long H."/>
            <person name="Ramasamy R.K."/>
            <person name="Rodriguez J.C."/>
            <person name="Van S.L."/>
            <person name="Yuan L."/>
            <person name="Wang Z."/>
            <person name="Xia Z."/>
            <person name="Xiao L."/>
            <person name="Anderson O.D."/>
            <person name="Ouyang S."/>
            <person name="Liang Y."/>
            <person name="Zimin A.V."/>
            <person name="Pertea G."/>
            <person name="Qi P."/>
            <person name="Bennetzen J.L."/>
            <person name="Dai X."/>
            <person name="Dawson M.W."/>
            <person name="Muller H.G."/>
            <person name="Kugler K."/>
            <person name="Rivarola-Duarte L."/>
            <person name="Spannagl M."/>
            <person name="Mayer K.F.X."/>
            <person name="Lu F.H."/>
            <person name="Bevan M.W."/>
            <person name="Leroy P."/>
            <person name="Li P."/>
            <person name="You F.M."/>
            <person name="Sun Q."/>
            <person name="Liu Z."/>
            <person name="Lyons E."/>
            <person name="Wicker T."/>
            <person name="Salzberg S.L."/>
            <person name="Devos K.M."/>
            <person name="Dvorak J."/>
        </authorList>
    </citation>
    <scope>NUCLEOTIDE SEQUENCE [LARGE SCALE GENOMIC DNA]</scope>
    <source>
        <strain evidence="3">cv. AL8/78</strain>
    </source>
</reference>
<reference evidence="4" key="1">
    <citation type="journal article" date="2014" name="Science">
        <title>Ancient hybridizations among the ancestral genomes of bread wheat.</title>
        <authorList>
            <consortium name="International Wheat Genome Sequencing Consortium,"/>
            <person name="Marcussen T."/>
            <person name="Sandve S.R."/>
            <person name="Heier L."/>
            <person name="Spannagl M."/>
            <person name="Pfeifer M."/>
            <person name="Jakobsen K.S."/>
            <person name="Wulff B.B."/>
            <person name="Steuernagel B."/>
            <person name="Mayer K.F."/>
            <person name="Olsen O.A."/>
        </authorList>
    </citation>
    <scope>NUCLEOTIDE SEQUENCE [LARGE SCALE GENOMIC DNA]</scope>
    <source>
        <strain evidence="4">cv. AL8/78</strain>
    </source>
</reference>
<proteinExistence type="predicted"/>
<dbReference type="GO" id="GO:0006893">
    <property type="term" value="P:Golgi to plasma membrane transport"/>
    <property type="evidence" value="ECO:0007669"/>
    <property type="project" value="TreeGrafter"/>
</dbReference>
<evidence type="ECO:0000256" key="2">
    <source>
        <dbReference type="SAM" id="MobiDB-lite"/>
    </source>
</evidence>
<accession>A0A453B925</accession>